<evidence type="ECO:0000256" key="1">
    <source>
        <dbReference type="ARBA" id="ARBA00002954"/>
    </source>
</evidence>
<dbReference type="NCBIfam" id="TIGR02541">
    <property type="entry name" value="flagell_FlgJ"/>
    <property type="match status" value="1"/>
</dbReference>
<dbReference type="Proteomes" id="UP001150830">
    <property type="component" value="Unassembled WGS sequence"/>
</dbReference>
<keyword evidence="6" id="KW-0574">Periplasm</keyword>
<dbReference type="GO" id="GO:0044780">
    <property type="term" value="P:bacterial-type flagellum assembly"/>
    <property type="evidence" value="ECO:0007669"/>
    <property type="project" value="InterPro"/>
</dbReference>
<evidence type="ECO:0000256" key="6">
    <source>
        <dbReference type="ARBA" id="ARBA00022764"/>
    </source>
</evidence>
<evidence type="ECO:0000256" key="2">
    <source>
        <dbReference type="ARBA" id="ARBA00004418"/>
    </source>
</evidence>
<dbReference type="PANTHER" id="PTHR33308">
    <property type="entry name" value="PEPTIDOGLYCAN HYDROLASE FLGJ"/>
    <property type="match status" value="1"/>
</dbReference>
<keyword evidence="13" id="KW-0969">Cilium</keyword>
<dbReference type="EMBL" id="JAPNOA010000058">
    <property type="protein sequence ID" value="MCY0967091.1"/>
    <property type="molecule type" value="Genomic_DNA"/>
</dbReference>
<protein>
    <recommendedName>
        <fullName evidence="5">Peptidoglycan hydrolase FlgJ</fullName>
    </recommendedName>
    <alternativeName>
        <fullName evidence="11">Muramidase FlgJ</fullName>
    </alternativeName>
</protein>
<dbReference type="GO" id="GO:0042597">
    <property type="term" value="C:periplasmic space"/>
    <property type="evidence" value="ECO:0007669"/>
    <property type="project" value="UniProtKB-SubCell"/>
</dbReference>
<evidence type="ECO:0000256" key="3">
    <source>
        <dbReference type="ARBA" id="ARBA00006880"/>
    </source>
</evidence>
<gene>
    <name evidence="13" type="primary">flgJ</name>
    <name evidence="13" type="ORF">OUO13_18075</name>
</gene>
<dbReference type="GO" id="GO:0071973">
    <property type="term" value="P:bacterial-type flagellum-dependent cell motility"/>
    <property type="evidence" value="ECO:0007669"/>
    <property type="project" value="TreeGrafter"/>
</dbReference>
<dbReference type="Gene3D" id="2.10.70.40">
    <property type="entry name" value="peptidoglycan hydrolase"/>
    <property type="match status" value="1"/>
</dbReference>
<keyword evidence="8 13" id="KW-0378">Hydrolase</keyword>
<organism evidence="13 14">
    <name type="scientific">Parathalassolituus penaei</name>
    <dbReference type="NCBI Taxonomy" id="2997323"/>
    <lineage>
        <taxon>Bacteria</taxon>
        <taxon>Pseudomonadati</taxon>
        <taxon>Pseudomonadota</taxon>
        <taxon>Gammaproteobacteria</taxon>
        <taxon>Oceanospirillales</taxon>
        <taxon>Oceanospirillaceae</taxon>
        <taxon>Parathalassolituus</taxon>
    </lineage>
</organism>
<dbReference type="GO" id="GO:0016798">
    <property type="term" value="F:hydrolase activity, acting on glycosyl bonds"/>
    <property type="evidence" value="ECO:0007669"/>
    <property type="project" value="UniProtKB-KW"/>
</dbReference>
<comment type="caution">
    <text evidence="13">The sequence shown here is derived from an EMBL/GenBank/DDBJ whole genome shotgun (WGS) entry which is preliminary data.</text>
</comment>
<keyword evidence="7" id="KW-1005">Bacterial flagellum biogenesis</keyword>
<dbReference type="InterPro" id="IPR019301">
    <property type="entry name" value="Flagellar_prot_FlgJ_N"/>
</dbReference>
<evidence type="ECO:0000313" key="13">
    <source>
        <dbReference type="EMBL" id="MCY0967091.1"/>
    </source>
</evidence>
<dbReference type="Pfam" id="PF01832">
    <property type="entry name" value="Glucosaminidase"/>
    <property type="match status" value="1"/>
</dbReference>
<dbReference type="InterPro" id="IPR002901">
    <property type="entry name" value="MGlyc_endo_b_GlcNAc-like_dom"/>
</dbReference>
<comment type="subcellular location">
    <subcellularLocation>
        <location evidence="2">Periplasm</location>
    </subcellularLocation>
</comment>
<comment type="similarity">
    <text evidence="4">In the C-terminal section; belongs to the glycosyl hydrolase 73 family.</text>
</comment>
<evidence type="ECO:0000256" key="5">
    <source>
        <dbReference type="ARBA" id="ARBA00013433"/>
    </source>
</evidence>
<dbReference type="InterPro" id="IPR051056">
    <property type="entry name" value="Glycosyl_Hydrolase_73"/>
</dbReference>
<keyword evidence="13" id="KW-0966">Cell projection</keyword>
<dbReference type="SMART" id="SM00047">
    <property type="entry name" value="LYZ2"/>
    <property type="match status" value="1"/>
</dbReference>
<dbReference type="GO" id="GO:0004040">
    <property type="term" value="F:amidase activity"/>
    <property type="evidence" value="ECO:0007669"/>
    <property type="project" value="InterPro"/>
</dbReference>
<comment type="function">
    <text evidence="1">Flagellum-specific muramidase which hydrolyzes the peptidoglycan layer to assemble the rod structure in the periplasmic space.</text>
</comment>
<keyword evidence="10" id="KW-0961">Cell wall biogenesis/degradation</keyword>
<evidence type="ECO:0000313" key="14">
    <source>
        <dbReference type="Proteomes" id="UP001150830"/>
    </source>
</evidence>
<dbReference type="AlphaFoldDB" id="A0A9X3EH52"/>
<evidence type="ECO:0000256" key="7">
    <source>
        <dbReference type="ARBA" id="ARBA00022795"/>
    </source>
</evidence>
<evidence type="ECO:0000256" key="9">
    <source>
        <dbReference type="ARBA" id="ARBA00023295"/>
    </source>
</evidence>
<evidence type="ECO:0000256" key="4">
    <source>
        <dbReference type="ARBA" id="ARBA00007974"/>
    </source>
</evidence>
<keyword evidence="9" id="KW-0326">Glycosidase</keyword>
<dbReference type="GO" id="GO:0071555">
    <property type="term" value="P:cell wall organization"/>
    <property type="evidence" value="ECO:0007669"/>
    <property type="project" value="UniProtKB-KW"/>
</dbReference>
<evidence type="ECO:0000256" key="8">
    <source>
        <dbReference type="ARBA" id="ARBA00022801"/>
    </source>
</evidence>
<name>A0A9X3EH52_9GAMM</name>
<evidence type="ECO:0000256" key="11">
    <source>
        <dbReference type="ARBA" id="ARBA00030835"/>
    </source>
</evidence>
<keyword evidence="13" id="KW-0282">Flagellum</keyword>
<sequence length="433" mass="46116">MLLNPANTSSESRQTLPASANVRAGNAGDAGAVYTDLNSLQSIRQIGKADQSAALMQVSKQFESMFVNMMLTSMRQANEVFSEDSLFDSPEASFYEGMLDNQMALKLSGQGGGRGIGLADVIHRQLLGQYGQGESGDKTSKTIAALDADPTQARLDQSKLWSRRVASPPLRRAMAEVDEVLARQQGAGDTSTSVRNRSALAQNAEVTLTGISTFVVSSTTPGNAVNTPQRLSSANLRVQGTQPAATSAGGKGQQFASPEEFVAALYPHAAAVGEELGVDPRAIVAQAALETGWGKHMIQDAKGNNSFNFFGIKAGSSWDGDSVTVTTHEVRNGVTLKEKAAFRSYDSLEDGLRDYVSFLQNSRYQDAIGQGMGADQYGYALQKAGYATDPHYGEKIRQIARGDLLNQALPDLDAVSVKTTTTPANPFNSADKE</sequence>
<dbReference type="InterPro" id="IPR013377">
    <property type="entry name" value="FlgJ"/>
</dbReference>
<feature type="domain" description="Mannosyl-glycoprotein endo-beta-N-acetylglucosamidase-like" evidence="12">
    <location>
        <begin position="251"/>
        <end position="413"/>
    </location>
</feature>
<comment type="similarity">
    <text evidence="3">In the N-terminal section; belongs to the FlgJ family.</text>
</comment>
<evidence type="ECO:0000259" key="12">
    <source>
        <dbReference type="SMART" id="SM00047"/>
    </source>
</evidence>
<dbReference type="Pfam" id="PF10135">
    <property type="entry name" value="Rod-binding"/>
    <property type="match status" value="1"/>
</dbReference>
<keyword evidence="14" id="KW-1185">Reference proteome</keyword>
<reference evidence="13" key="1">
    <citation type="submission" date="2022-11" db="EMBL/GenBank/DDBJ databases">
        <title>Parathalassolutuus dongxingensis gen. nov., sp. nov., a novel member of family Oceanospirillaceae isolated from a coastal shrimp pond in Guangxi, China.</title>
        <authorList>
            <person name="Chen H."/>
        </authorList>
    </citation>
    <scope>NUCLEOTIDE SEQUENCE</scope>
    <source>
        <strain evidence="13">G-43</strain>
    </source>
</reference>
<proteinExistence type="inferred from homology"/>
<accession>A0A9X3EH52</accession>
<dbReference type="RefSeq" id="WP_283175296.1">
    <property type="nucleotide sequence ID" value="NZ_JAPNOA010000058.1"/>
</dbReference>
<dbReference type="Gene3D" id="1.10.530.10">
    <property type="match status" value="1"/>
</dbReference>
<dbReference type="PANTHER" id="PTHR33308:SF9">
    <property type="entry name" value="PEPTIDOGLYCAN HYDROLASE FLGJ"/>
    <property type="match status" value="1"/>
</dbReference>
<evidence type="ECO:0000256" key="10">
    <source>
        <dbReference type="ARBA" id="ARBA00023316"/>
    </source>
</evidence>